<evidence type="ECO:0000256" key="4">
    <source>
        <dbReference type="ARBA" id="ARBA00022741"/>
    </source>
</evidence>
<dbReference type="GO" id="GO:0005524">
    <property type="term" value="F:ATP binding"/>
    <property type="evidence" value="ECO:0007669"/>
    <property type="project" value="UniProtKB-KW"/>
</dbReference>
<feature type="region of interest" description="Disordered" evidence="6">
    <location>
        <begin position="240"/>
        <end position="273"/>
    </location>
</feature>
<keyword evidence="4" id="KW-0547">Nucleotide-binding</keyword>
<feature type="domain" description="SF3 helicase" evidence="7">
    <location>
        <begin position="406"/>
        <end position="599"/>
    </location>
</feature>
<comment type="subcellular location">
    <subcellularLocation>
        <location evidence="1">Host nucleus</location>
    </subcellularLocation>
</comment>
<dbReference type="Pfam" id="PF01057">
    <property type="entry name" value="Parvo_NS1"/>
    <property type="match status" value="1"/>
</dbReference>
<proteinExistence type="predicted"/>
<evidence type="ECO:0000256" key="1">
    <source>
        <dbReference type="ARBA" id="ARBA00004147"/>
    </source>
</evidence>
<name>A0A8A4XCT5_9VIRU</name>
<evidence type="ECO:0000256" key="6">
    <source>
        <dbReference type="SAM" id="MobiDB-lite"/>
    </source>
</evidence>
<accession>A0A8A4XCT5</accession>
<sequence length="624" mass="71812">MNQLWLNIFNKAKNNATNAANATDGGIKEDDIESSGRYSSSDDDVSSGASGTHKRFKRDGAGVDPSLVSDLQGHSGRSRDHGNFRRRRAFITKRILGVVRKSKRNSYFFSSVARFDKPEEVTEVLQRFVKPKGLDFQWAIEHGDHWHFVHDCKWSNRSCRCFGEPIGQRRTGQMGKAIEFSEQNLRNVVNYHFADGRRVQDCKIKGGDYAKLFRGLEDLPKAECDTDGLMECSGDVEESLSANENVGGPSEGSGDIDVGGEGNSQGNRTVRSAKRSREWYKQVTETQKAQVALEKLILRIARVPLSDYYTTDLFIESDWRFKNPMSVVFKNALTTIKLKFFNFEMRDYKYFYLNRLNLPYWDTSKRSDLEEHYLNLQMSKKYALRLLIWQYAPESMDIEFNVIDDNWKKPVFEYLKSLMNLLDKNRGKQNTDYYISAPNAGKTLFMDMIRDYMINAGQMSNWNRNSSFPLQTCGYTRVIFWNEPNYEESVERNLLKLLGGDSLNAAIKNMNDAIIVKTPVIVTSNNRVFPNKPEFECRIKTHIWKSADFLKDISGKKFHPLALLYLFNSTDNYFEEDIFKYHLKYTDNKMLDLDIDAPVFDSIYAEITSSEAGSSSDSDNNDIL</sequence>
<evidence type="ECO:0000256" key="2">
    <source>
        <dbReference type="ARBA" id="ARBA00022562"/>
    </source>
</evidence>
<dbReference type="InterPro" id="IPR001257">
    <property type="entry name" value="Parvovirus_NS1_helicase"/>
</dbReference>
<keyword evidence="2" id="KW-1048">Host nucleus</keyword>
<keyword evidence="3" id="KW-0235">DNA replication</keyword>
<dbReference type="InterPro" id="IPR027417">
    <property type="entry name" value="P-loop_NTPase"/>
</dbReference>
<dbReference type="SUPFAM" id="SSF52540">
    <property type="entry name" value="P-loop containing nucleoside triphosphate hydrolases"/>
    <property type="match status" value="1"/>
</dbReference>
<organism evidence="8">
    <name type="scientific">Phylloscopus inornatus parvoviridae sp</name>
    <dbReference type="NCBI Taxonomy" id="2794539"/>
    <lineage>
        <taxon>Viruses</taxon>
        <taxon>Monodnaviria</taxon>
        <taxon>Shotokuvirae</taxon>
        <taxon>Cossaviricota</taxon>
        <taxon>Quintoviricetes</taxon>
        <taxon>Piccovirales</taxon>
        <taxon>Parvoviridae</taxon>
    </lineage>
</organism>
<evidence type="ECO:0000256" key="5">
    <source>
        <dbReference type="ARBA" id="ARBA00022840"/>
    </source>
</evidence>
<keyword evidence="5" id="KW-0067">ATP-binding</keyword>
<feature type="region of interest" description="Disordered" evidence="6">
    <location>
        <begin position="18"/>
        <end position="82"/>
    </location>
</feature>
<dbReference type="GO" id="GO:0019079">
    <property type="term" value="P:viral genome replication"/>
    <property type="evidence" value="ECO:0007669"/>
    <property type="project" value="InterPro"/>
</dbReference>
<dbReference type="GO" id="GO:0042025">
    <property type="term" value="C:host cell nucleus"/>
    <property type="evidence" value="ECO:0007669"/>
    <property type="project" value="UniProtKB-SubCell"/>
</dbReference>
<protein>
    <submittedName>
        <fullName evidence="8">Nonstructural protein 1</fullName>
    </submittedName>
</protein>
<dbReference type="Gene3D" id="3.40.50.300">
    <property type="entry name" value="P-loop containing nucleotide triphosphate hydrolases"/>
    <property type="match status" value="1"/>
</dbReference>
<evidence type="ECO:0000259" key="7">
    <source>
        <dbReference type="PROSITE" id="PS51206"/>
    </source>
</evidence>
<evidence type="ECO:0000313" key="8">
    <source>
        <dbReference type="EMBL" id="QTE04063.1"/>
    </source>
</evidence>
<dbReference type="PROSITE" id="PS51206">
    <property type="entry name" value="SF3_HELICASE_1"/>
    <property type="match status" value="1"/>
</dbReference>
<reference evidence="8" key="1">
    <citation type="submission" date="2020-09" db="EMBL/GenBank/DDBJ databases">
        <title>Parvovirus dark matter in the feces of wild birds.</title>
        <authorList>
            <person name="Dai Z."/>
            <person name="Yang S."/>
            <person name="Zhang W."/>
        </authorList>
    </citation>
    <scope>NUCLEOTIDE SEQUENCE</scope>
    <source>
        <strain evidence="8">Ybw116par02</strain>
    </source>
</reference>
<dbReference type="EMBL" id="MW046599">
    <property type="protein sequence ID" value="QTE04063.1"/>
    <property type="molecule type" value="Genomic_DNA"/>
</dbReference>
<dbReference type="InterPro" id="IPR014015">
    <property type="entry name" value="Helicase_SF3_DNA-vir"/>
</dbReference>
<dbReference type="GO" id="GO:0006260">
    <property type="term" value="P:DNA replication"/>
    <property type="evidence" value="ECO:0007669"/>
    <property type="project" value="UniProtKB-KW"/>
</dbReference>
<evidence type="ECO:0000256" key="3">
    <source>
        <dbReference type="ARBA" id="ARBA00022705"/>
    </source>
</evidence>